<dbReference type="NCBIfam" id="TIGR01730">
    <property type="entry name" value="RND_mfp"/>
    <property type="match status" value="1"/>
</dbReference>
<feature type="domain" description="Multidrug resistance protein MdtA-like alpha-helical hairpin" evidence="4">
    <location>
        <begin position="133"/>
        <end position="206"/>
    </location>
</feature>
<dbReference type="Gene3D" id="1.10.287.470">
    <property type="entry name" value="Helix hairpin bin"/>
    <property type="match status" value="1"/>
</dbReference>
<feature type="domain" description="YknX-like C-terminal permuted SH3-like" evidence="6">
    <location>
        <begin position="335"/>
        <end position="396"/>
    </location>
</feature>
<dbReference type="EMBL" id="UPXX01000031">
    <property type="protein sequence ID" value="VBB46211.1"/>
    <property type="molecule type" value="Genomic_DNA"/>
</dbReference>
<dbReference type="Gene3D" id="2.40.420.20">
    <property type="match status" value="1"/>
</dbReference>
<evidence type="ECO:0000313" key="7">
    <source>
        <dbReference type="EMBL" id="VBB46211.1"/>
    </source>
</evidence>
<dbReference type="InterPro" id="IPR058637">
    <property type="entry name" value="YknX-like_C"/>
</dbReference>
<name>A0A653ADS8_UNCDX</name>
<evidence type="ECO:0000259" key="5">
    <source>
        <dbReference type="Pfam" id="PF25954"/>
    </source>
</evidence>
<gene>
    <name evidence="7" type="ORF">TRIP_B40129</name>
</gene>
<keyword evidence="3" id="KW-1133">Transmembrane helix</keyword>
<reference evidence="7" key="1">
    <citation type="submission" date="2018-07" db="EMBL/GenBank/DDBJ databases">
        <authorList>
            <consortium name="Genoscope - CEA"/>
            <person name="William W."/>
        </authorList>
    </citation>
    <scope>NUCLEOTIDE SEQUENCE</scope>
    <source>
        <strain evidence="7">IK1</strain>
    </source>
</reference>
<accession>A0A653ADS8</accession>
<evidence type="ECO:0000256" key="1">
    <source>
        <dbReference type="ARBA" id="ARBA00009477"/>
    </source>
</evidence>
<evidence type="ECO:0000256" key="2">
    <source>
        <dbReference type="SAM" id="Coils"/>
    </source>
</evidence>
<dbReference type="GO" id="GO:0015562">
    <property type="term" value="F:efflux transmembrane transporter activity"/>
    <property type="evidence" value="ECO:0007669"/>
    <property type="project" value="TreeGrafter"/>
</dbReference>
<dbReference type="InterPro" id="IPR058624">
    <property type="entry name" value="MdtA-like_HH"/>
</dbReference>
<dbReference type="Pfam" id="PF25954">
    <property type="entry name" value="Beta-barrel_RND_2"/>
    <property type="match status" value="1"/>
</dbReference>
<evidence type="ECO:0000256" key="3">
    <source>
        <dbReference type="SAM" id="Phobius"/>
    </source>
</evidence>
<dbReference type="Gene3D" id="2.40.50.100">
    <property type="match status" value="1"/>
</dbReference>
<feature type="coiled-coil region" evidence="2">
    <location>
        <begin position="123"/>
        <end position="157"/>
    </location>
</feature>
<dbReference type="InterPro" id="IPR058792">
    <property type="entry name" value="Beta-barrel_RND_2"/>
</dbReference>
<dbReference type="GO" id="GO:1990281">
    <property type="term" value="C:efflux pump complex"/>
    <property type="evidence" value="ECO:0007669"/>
    <property type="project" value="TreeGrafter"/>
</dbReference>
<keyword evidence="2" id="KW-0175">Coiled coil</keyword>
<dbReference type="Gene3D" id="2.40.30.170">
    <property type="match status" value="1"/>
</dbReference>
<evidence type="ECO:0000259" key="6">
    <source>
        <dbReference type="Pfam" id="PF25989"/>
    </source>
</evidence>
<dbReference type="InterPro" id="IPR006143">
    <property type="entry name" value="RND_pump_MFP"/>
</dbReference>
<dbReference type="Pfam" id="PF25989">
    <property type="entry name" value="YknX_C"/>
    <property type="match status" value="1"/>
</dbReference>
<keyword evidence="3" id="KW-0472">Membrane</keyword>
<feature type="domain" description="CusB-like beta-barrel" evidence="5">
    <location>
        <begin position="251"/>
        <end position="322"/>
    </location>
</feature>
<feature type="transmembrane region" description="Helical" evidence="3">
    <location>
        <begin position="26"/>
        <end position="43"/>
    </location>
</feature>
<organism evidence="7">
    <name type="scientific">Uncultured Desulfatiglans sp</name>
    <dbReference type="NCBI Taxonomy" id="1748965"/>
    <lineage>
        <taxon>Bacteria</taxon>
        <taxon>Pseudomonadati</taxon>
        <taxon>Thermodesulfobacteriota</taxon>
        <taxon>Desulfobacteria</taxon>
        <taxon>Desulfatiglandales</taxon>
        <taxon>Desulfatiglandaceae</taxon>
        <taxon>Desulfatiglans</taxon>
        <taxon>environmental samples</taxon>
    </lineage>
</organism>
<dbReference type="PANTHER" id="PTHR30469">
    <property type="entry name" value="MULTIDRUG RESISTANCE PROTEIN MDTA"/>
    <property type="match status" value="1"/>
</dbReference>
<dbReference type="PANTHER" id="PTHR30469:SF38">
    <property type="entry name" value="HLYD FAMILY SECRETION PROTEIN"/>
    <property type="match status" value="1"/>
</dbReference>
<dbReference type="AlphaFoldDB" id="A0A653ADS8"/>
<keyword evidence="3" id="KW-0812">Transmembrane</keyword>
<sequence>MSGPEDLSGLRIEKKTFTTRRSRKKYFFIIALGAAAIALLYWLHRQQLLQPATEVYTYHVQSLYPSQTFTRLNASGYVVAQRKSAVAAKITAQLIELSVEEGSRVSEGDVIARLEDRDALAARERARANLELAVSNLAQAKAELRDARLDYERNRQLVEKGIVARAQFDKAEARFRSLSALVRAREAAIEAAEAAVRETEVAIEYTYIRAPFDAVVLTKNADIGDIVTPIGAAANSKAAVVTIADMGSLQVEVDVSEANISMVYEGQPCEIQLDAFPDRRFPGKVYMIVPTADRTKASVLVKVAFDRLTEDILPEMSAKVAFLERAVQSDEDKPVLAVPVSSLVEREGEKHVFVVSGKRAVLTPIETGRLFGSMQEITGGIAAGDRVVIDPPAQLAHLTRISLLE</sequence>
<dbReference type="SUPFAM" id="SSF111369">
    <property type="entry name" value="HlyD-like secretion proteins"/>
    <property type="match status" value="1"/>
</dbReference>
<proteinExistence type="inferred from homology"/>
<evidence type="ECO:0000259" key="4">
    <source>
        <dbReference type="Pfam" id="PF25876"/>
    </source>
</evidence>
<comment type="similarity">
    <text evidence="1">Belongs to the membrane fusion protein (MFP) (TC 8.A.1) family.</text>
</comment>
<protein>
    <submittedName>
        <fullName evidence="7">Efflux pump, RND family, membrane fusion protein</fullName>
    </submittedName>
</protein>
<dbReference type="Pfam" id="PF25876">
    <property type="entry name" value="HH_MFP_RND"/>
    <property type="match status" value="1"/>
</dbReference>